<keyword evidence="1" id="KW-0472">Membrane</keyword>
<dbReference type="EMBL" id="QKYV01000003">
    <property type="protein sequence ID" value="PZW41429.1"/>
    <property type="molecule type" value="Genomic_DNA"/>
</dbReference>
<evidence type="ECO:0000313" key="3">
    <source>
        <dbReference type="Proteomes" id="UP000249542"/>
    </source>
</evidence>
<dbReference type="RefSeq" id="WP_111540438.1">
    <property type="nucleotide sequence ID" value="NZ_QKYV01000003.1"/>
</dbReference>
<dbReference type="AlphaFoldDB" id="A0A2W7I5E6"/>
<proteinExistence type="predicted"/>
<feature type="transmembrane region" description="Helical" evidence="1">
    <location>
        <begin position="52"/>
        <end position="76"/>
    </location>
</feature>
<gene>
    <name evidence="2" type="ORF">LX95_01104</name>
</gene>
<keyword evidence="1" id="KW-0812">Transmembrane</keyword>
<reference evidence="2 3" key="1">
    <citation type="submission" date="2018-06" db="EMBL/GenBank/DDBJ databases">
        <title>Genomic Encyclopedia of Archaeal and Bacterial Type Strains, Phase II (KMG-II): from individual species to whole genera.</title>
        <authorList>
            <person name="Goeker M."/>
        </authorList>
    </citation>
    <scope>NUCLEOTIDE SEQUENCE [LARGE SCALE GENOMIC DNA]</scope>
    <source>
        <strain evidence="2 3">DSM 15361</strain>
    </source>
</reference>
<evidence type="ECO:0000313" key="2">
    <source>
        <dbReference type="EMBL" id="PZW41429.1"/>
    </source>
</evidence>
<comment type="caution">
    <text evidence="2">The sequence shown here is derived from an EMBL/GenBank/DDBJ whole genome shotgun (WGS) entry which is preliminary data.</text>
</comment>
<protein>
    <submittedName>
        <fullName evidence="2">Uncharacterized protein</fullName>
    </submittedName>
</protein>
<keyword evidence="1" id="KW-1133">Transmembrane helix</keyword>
<sequence length="89" mass="10360">MSLKKITKMPTFWKSVAMLSIMFIIIYNIINLGFSFGFDTSAFAESNLQQPYLFRFLAANLVGGFLYGFIMTYFKFKSRLKEEEKRNAS</sequence>
<accession>A0A2W7I5E6</accession>
<name>A0A2W7I5E6_9FLAO</name>
<organism evidence="2 3">
    <name type="scientific">Mesonia algae</name>
    <dbReference type="NCBI Taxonomy" id="213248"/>
    <lineage>
        <taxon>Bacteria</taxon>
        <taxon>Pseudomonadati</taxon>
        <taxon>Bacteroidota</taxon>
        <taxon>Flavobacteriia</taxon>
        <taxon>Flavobacteriales</taxon>
        <taxon>Flavobacteriaceae</taxon>
        <taxon>Mesonia</taxon>
    </lineage>
</organism>
<keyword evidence="3" id="KW-1185">Reference proteome</keyword>
<evidence type="ECO:0000256" key="1">
    <source>
        <dbReference type="SAM" id="Phobius"/>
    </source>
</evidence>
<feature type="transmembrane region" description="Helical" evidence="1">
    <location>
        <begin position="12"/>
        <end position="32"/>
    </location>
</feature>
<dbReference type="Proteomes" id="UP000249542">
    <property type="component" value="Unassembled WGS sequence"/>
</dbReference>